<organism evidence="2 3">
    <name type="scientific">Actinoplanes friuliensis DSM 7358</name>
    <dbReference type="NCBI Taxonomy" id="1246995"/>
    <lineage>
        <taxon>Bacteria</taxon>
        <taxon>Bacillati</taxon>
        <taxon>Actinomycetota</taxon>
        <taxon>Actinomycetes</taxon>
        <taxon>Micromonosporales</taxon>
        <taxon>Micromonosporaceae</taxon>
        <taxon>Actinoplanes</taxon>
    </lineage>
</organism>
<evidence type="ECO:0000259" key="1">
    <source>
        <dbReference type="Pfam" id="PF14062"/>
    </source>
</evidence>
<dbReference type="EMBL" id="CP006272">
    <property type="protein sequence ID" value="AGZ45208.1"/>
    <property type="molecule type" value="Genomic_DNA"/>
</dbReference>
<evidence type="ECO:0000313" key="2">
    <source>
        <dbReference type="EMBL" id="AGZ45208.1"/>
    </source>
</evidence>
<dbReference type="PATRIC" id="fig|1246995.3.peg.7033"/>
<dbReference type="Proteomes" id="UP000017746">
    <property type="component" value="Chromosome"/>
</dbReference>
<dbReference type="HOGENOM" id="CLU_092809_0_0_11"/>
<dbReference type="InterPro" id="IPR025349">
    <property type="entry name" value="DUF4253"/>
</dbReference>
<dbReference type="STRING" id="1246995.AFR_34760"/>
<dbReference type="eggNOG" id="ENOG5032XD0">
    <property type="taxonomic scope" value="Bacteria"/>
</dbReference>
<dbReference type="Pfam" id="PF14062">
    <property type="entry name" value="DUF4253"/>
    <property type="match status" value="1"/>
</dbReference>
<dbReference type="KEGG" id="afs:AFR_34760"/>
<dbReference type="AlphaFoldDB" id="U5W7N7"/>
<evidence type="ECO:0000313" key="3">
    <source>
        <dbReference type="Proteomes" id="UP000017746"/>
    </source>
</evidence>
<accession>U5W7N7</accession>
<keyword evidence="3" id="KW-1185">Reference proteome</keyword>
<protein>
    <recommendedName>
        <fullName evidence="1">DUF4253 domain-containing protein</fullName>
    </recommendedName>
</protein>
<gene>
    <name evidence="2" type="ORF">AFR_34760</name>
</gene>
<feature type="domain" description="DUF4253" evidence="1">
    <location>
        <begin position="143"/>
        <end position="251"/>
    </location>
</feature>
<proteinExistence type="predicted"/>
<reference evidence="2 3" key="1">
    <citation type="journal article" date="2014" name="J. Biotechnol.">
        <title>Complete genome sequence of the actinobacterium Actinoplanes friuliensis HAG 010964, producer of the lipopeptide antibiotic friulimycin.</title>
        <authorList>
            <person name="Ruckert C."/>
            <person name="Szczepanowski R."/>
            <person name="Albersmeier A."/>
            <person name="Goesmann A."/>
            <person name="Fischer N."/>
            <person name="Steinkamper A."/>
            <person name="Puhler A."/>
            <person name="Biener R."/>
            <person name="Schwartz D."/>
            <person name="Kalinowski J."/>
        </authorList>
    </citation>
    <scope>NUCLEOTIDE SEQUENCE [LARGE SCALE GENOMIC DNA]</scope>
    <source>
        <strain evidence="2 3">DSM 7358</strain>
    </source>
</reference>
<name>U5W7N7_9ACTN</name>
<sequence>MRPVKLAELVAESPVVLPDGRLVTPENGGPPAFWLSGAAPAAGLVAELRAGAATTGLQPLLLCNDPRRWARGEVYPAGMSSADSHPTGPLLATWWHEFAPAALASLEPYGEAWPGLAPSGVPGADPDRAAEAFTALLLAGETRLALVAAASGAHALPVLGWWAPGNYTNDTGEIAGVVRGWQDRFGVRVVGISMSELHLSVAAPPRTIEHARQVAAEHYSFCPDQIDQGTGTLEIYARQLTGAAAWSFWWD</sequence>